<evidence type="ECO:0000313" key="3">
    <source>
        <dbReference type="Proteomes" id="UP001221757"/>
    </source>
</evidence>
<dbReference type="AlphaFoldDB" id="A0AAD7G6H9"/>
<evidence type="ECO:0000313" key="2">
    <source>
        <dbReference type="EMBL" id="KAJ7671160.1"/>
    </source>
</evidence>
<gene>
    <name evidence="2" type="ORF">B0H17DRAFT_1141600</name>
</gene>
<feature type="compositionally biased region" description="Basic residues" evidence="1">
    <location>
        <begin position="15"/>
        <end position="25"/>
    </location>
</feature>
<organism evidence="2 3">
    <name type="scientific">Mycena rosella</name>
    <name type="common">Pink bonnet</name>
    <name type="synonym">Agaricus rosellus</name>
    <dbReference type="NCBI Taxonomy" id="1033263"/>
    <lineage>
        <taxon>Eukaryota</taxon>
        <taxon>Fungi</taxon>
        <taxon>Dikarya</taxon>
        <taxon>Basidiomycota</taxon>
        <taxon>Agaricomycotina</taxon>
        <taxon>Agaricomycetes</taxon>
        <taxon>Agaricomycetidae</taxon>
        <taxon>Agaricales</taxon>
        <taxon>Marasmiineae</taxon>
        <taxon>Mycenaceae</taxon>
        <taxon>Mycena</taxon>
    </lineage>
</organism>
<feature type="region of interest" description="Disordered" evidence="1">
    <location>
        <begin position="1"/>
        <end position="55"/>
    </location>
</feature>
<evidence type="ECO:0000256" key="1">
    <source>
        <dbReference type="SAM" id="MobiDB-lite"/>
    </source>
</evidence>
<sequence>MPQHSDAPQHPPQAHLRRPRLHRRGLPQYPDPPAHLKLADDDPPPSTCSTRPSPVNLRSPAFGEAIFPATSITASCRTRYQLRAQPVPRRATNATPGSTSIAQSPNQLRQWDHFLLRPLKLLSLRAFAFKLNLAITRSNQSTRTINCPQPNDSTAFCAGQSRYYSLNHDAAINDITCEYQSDAAAITGARQLAASTQRDDSLKANFLLVLPVSFSATTFAVRRTTVALRAVLEIISGFSDFEALGCHFDRIPPTRPTSTDFAFARPNPRRPPAFFFFFNPTHCRPSAAYPEIDLDPLGLVAKRGPRVWAWRGPHQCGIAAKTHKEADLASLGSWLLFWDARMNGFRIERSRVVFETLAVAARRR</sequence>
<reference evidence="2" key="1">
    <citation type="submission" date="2023-03" db="EMBL/GenBank/DDBJ databases">
        <title>Massive genome expansion in bonnet fungi (Mycena s.s.) driven by repeated elements and novel gene families across ecological guilds.</title>
        <authorList>
            <consortium name="Lawrence Berkeley National Laboratory"/>
            <person name="Harder C.B."/>
            <person name="Miyauchi S."/>
            <person name="Viragh M."/>
            <person name="Kuo A."/>
            <person name="Thoen E."/>
            <person name="Andreopoulos B."/>
            <person name="Lu D."/>
            <person name="Skrede I."/>
            <person name="Drula E."/>
            <person name="Henrissat B."/>
            <person name="Morin E."/>
            <person name="Kohler A."/>
            <person name="Barry K."/>
            <person name="LaButti K."/>
            <person name="Morin E."/>
            <person name="Salamov A."/>
            <person name="Lipzen A."/>
            <person name="Mereny Z."/>
            <person name="Hegedus B."/>
            <person name="Baldrian P."/>
            <person name="Stursova M."/>
            <person name="Weitz H."/>
            <person name="Taylor A."/>
            <person name="Grigoriev I.V."/>
            <person name="Nagy L.G."/>
            <person name="Martin F."/>
            <person name="Kauserud H."/>
        </authorList>
    </citation>
    <scope>NUCLEOTIDE SEQUENCE</scope>
    <source>
        <strain evidence="2">CBHHK067</strain>
    </source>
</reference>
<dbReference type="EMBL" id="JARKIE010000175">
    <property type="protein sequence ID" value="KAJ7671160.1"/>
    <property type="molecule type" value="Genomic_DNA"/>
</dbReference>
<keyword evidence="3" id="KW-1185">Reference proteome</keyword>
<comment type="caution">
    <text evidence="2">The sequence shown here is derived from an EMBL/GenBank/DDBJ whole genome shotgun (WGS) entry which is preliminary data.</text>
</comment>
<proteinExistence type="predicted"/>
<accession>A0AAD7G6H9</accession>
<protein>
    <submittedName>
        <fullName evidence="2">Uncharacterized protein</fullName>
    </submittedName>
</protein>
<dbReference type="Proteomes" id="UP001221757">
    <property type="component" value="Unassembled WGS sequence"/>
</dbReference>
<name>A0AAD7G6H9_MYCRO</name>